<feature type="compositionally biased region" description="Basic and acidic residues" evidence="8">
    <location>
        <begin position="58"/>
        <end position="97"/>
    </location>
</feature>
<dbReference type="SMART" id="SM00355">
    <property type="entry name" value="ZnF_C2H2"/>
    <property type="match status" value="3"/>
</dbReference>
<name>A0AAD7WHY8_9TELE</name>
<dbReference type="PANTHER" id="PTHR23226">
    <property type="entry name" value="ZINC FINGER AND SCAN DOMAIN-CONTAINING"/>
    <property type="match status" value="1"/>
</dbReference>
<dbReference type="Gene3D" id="3.30.160.60">
    <property type="entry name" value="Classic Zinc Finger"/>
    <property type="match status" value="3"/>
</dbReference>
<dbReference type="GO" id="GO:0000981">
    <property type="term" value="F:DNA-binding transcription factor activity, RNA polymerase II-specific"/>
    <property type="evidence" value="ECO:0007669"/>
    <property type="project" value="TreeGrafter"/>
</dbReference>
<comment type="subcellular location">
    <subcellularLocation>
        <location evidence="1">Nucleus</location>
    </subcellularLocation>
</comment>
<evidence type="ECO:0000256" key="4">
    <source>
        <dbReference type="ARBA" id="ARBA00022771"/>
    </source>
</evidence>
<feature type="non-terminal residue" evidence="10">
    <location>
        <position position="279"/>
    </location>
</feature>
<keyword evidence="6" id="KW-0539">Nucleus</keyword>
<evidence type="ECO:0000256" key="8">
    <source>
        <dbReference type="SAM" id="MobiDB-lite"/>
    </source>
</evidence>
<dbReference type="InterPro" id="IPR036236">
    <property type="entry name" value="Znf_C2H2_sf"/>
</dbReference>
<feature type="region of interest" description="Disordered" evidence="8">
    <location>
        <begin position="1"/>
        <end position="108"/>
    </location>
</feature>
<dbReference type="EMBL" id="JAINUG010000097">
    <property type="protein sequence ID" value="KAJ8397483.1"/>
    <property type="molecule type" value="Genomic_DNA"/>
</dbReference>
<evidence type="ECO:0000256" key="6">
    <source>
        <dbReference type="ARBA" id="ARBA00023242"/>
    </source>
</evidence>
<evidence type="ECO:0000256" key="3">
    <source>
        <dbReference type="ARBA" id="ARBA00022737"/>
    </source>
</evidence>
<proteinExistence type="predicted"/>
<evidence type="ECO:0000313" key="10">
    <source>
        <dbReference type="EMBL" id="KAJ8397483.1"/>
    </source>
</evidence>
<dbReference type="GO" id="GO:0005634">
    <property type="term" value="C:nucleus"/>
    <property type="evidence" value="ECO:0007669"/>
    <property type="project" value="UniProtKB-SubCell"/>
</dbReference>
<evidence type="ECO:0000256" key="5">
    <source>
        <dbReference type="ARBA" id="ARBA00022833"/>
    </source>
</evidence>
<keyword evidence="2" id="KW-0479">Metal-binding</keyword>
<dbReference type="Proteomes" id="UP001221898">
    <property type="component" value="Unassembled WGS sequence"/>
</dbReference>
<dbReference type="Pfam" id="PF00096">
    <property type="entry name" value="zf-C2H2"/>
    <property type="match status" value="3"/>
</dbReference>
<feature type="domain" description="C2H2-type" evidence="9">
    <location>
        <begin position="222"/>
        <end position="249"/>
    </location>
</feature>
<organism evidence="10 11">
    <name type="scientific">Aldrovandia affinis</name>
    <dbReference type="NCBI Taxonomy" id="143900"/>
    <lineage>
        <taxon>Eukaryota</taxon>
        <taxon>Metazoa</taxon>
        <taxon>Chordata</taxon>
        <taxon>Craniata</taxon>
        <taxon>Vertebrata</taxon>
        <taxon>Euteleostomi</taxon>
        <taxon>Actinopterygii</taxon>
        <taxon>Neopterygii</taxon>
        <taxon>Teleostei</taxon>
        <taxon>Notacanthiformes</taxon>
        <taxon>Halosauridae</taxon>
        <taxon>Aldrovandia</taxon>
    </lineage>
</organism>
<keyword evidence="3" id="KW-0677">Repeat</keyword>
<protein>
    <recommendedName>
        <fullName evidence="9">C2H2-type domain-containing protein</fullName>
    </recommendedName>
</protein>
<evidence type="ECO:0000256" key="7">
    <source>
        <dbReference type="PROSITE-ProRule" id="PRU00042"/>
    </source>
</evidence>
<keyword evidence="4 7" id="KW-0863">Zinc-finger</keyword>
<dbReference type="PANTHER" id="PTHR23226:SF416">
    <property type="entry name" value="FI01424P"/>
    <property type="match status" value="1"/>
</dbReference>
<dbReference type="AlphaFoldDB" id="A0AAD7WHY8"/>
<evidence type="ECO:0000259" key="9">
    <source>
        <dbReference type="PROSITE" id="PS50157"/>
    </source>
</evidence>
<dbReference type="FunFam" id="3.30.160.60:FF:000100">
    <property type="entry name" value="Zinc finger 45-like"/>
    <property type="match status" value="1"/>
</dbReference>
<dbReference type="PROSITE" id="PS50157">
    <property type="entry name" value="ZINC_FINGER_C2H2_2"/>
    <property type="match status" value="3"/>
</dbReference>
<evidence type="ECO:0000256" key="1">
    <source>
        <dbReference type="ARBA" id="ARBA00004123"/>
    </source>
</evidence>
<keyword evidence="5" id="KW-0862">Zinc</keyword>
<dbReference type="PROSITE" id="PS00028">
    <property type="entry name" value="ZINC_FINGER_C2H2_1"/>
    <property type="match status" value="3"/>
</dbReference>
<dbReference type="SUPFAM" id="SSF57667">
    <property type="entry name" value="beta-beta-alpha zinc fingers"/>
    <property type="match status" value="2"/>
</dbReference>
<dbReference type="InterPro" id="IPR013087">
    <property type="entry name" value="Znf_C2H2_type"/>
</dbReference>
<dbReference type="GO" id="GO:0000978">
    <property type="term" value="F:RNA polymerase II cis-regulatory region sequence-specific DNA binding"/>
    <property type="evidence" value="ECO:0007669"/>
    <property type="project" value="TreeGrafter"/>
</dbReference>
<dbReference type="FunFam" id="3.30.160.60:FF:000295">
    <property type="entry name" value="zinc finger protein 19"/>
    <property type="match status" value="1"/>
</dbReference>
<reference evidence="10" key="1">
    <citation type="journal article" date="2023" name="Science">
        <title>Genome structures resolve the early diversification of teleost fishes.</title>
        <authorList>
            <person name="Parey E."/>
            <person name="Louis A."/>
            <person name="Montfort J."/>
            <person name="Bouchez O."/>
            <person name="Roques C."/>
            <person name="Iampietro C."/>
            <person name="Lluch J."/>
            <person name="Castinel A."/>
            <person name="Donnadieu C."/>
            <person name="Desvignes T."/>
            <person name="Floi Bucao C."/>
            <person name="Jouanno E."/>
            <person name="Wen M."/>
            <person name="Mejri S."/>
            <person name="Dirks R."/>
            <person name="Jansen H."/>
            <person name="Henkel C."/>
            <person name="Chen W.J."/>
            <person name="Zahm M."/>
            <person name="Cabau C."/>
            <person name="Klopp C."/>
            <person name="Thompson A.W."/>
            <person name="Robinson-Rechavi M."/>
            <person name="Braasch I."/>
            <person name="Lecointre G."/>
            <person name="Bobe J."/>
            <person name="Postlethwait J.H."/>
            <person name="Berthelot C."/>
            <person name="Roest Crollius H."/>
            <person name="Guiguen Y."/>
        </authorList>
    </citation>
    <scope>NUCLEOTIDE SEQUENCE</scope>
    <source>
        <strain evidence="10">NC1722</strain>
    </source>
</reference>
<feature type="domain" description="C2H2-type" evidence="9">
    <location>
        <begin position="194"/>
        <end position="221"/>
    </location>
</feature>
<keyword evidence="11" id="KW-1185">Reference proteome</keyword>
<comment type="caution">
    <text evidence="10">The sequence shown here is derived from an EMBL/GenBank/DDBJ whole genome shotgun (WGS) entry which is preliminary data.</text>
</comment>
<gene>
    <name evidence="10" type="ORF">AAFF_G00437590</name>
</gene>
<dbReference type="GO" id="GO:0008270">
    <property type="term" value="F:zinc ion binding"/>
    <property type="evidence" value="ECO:0007669"/>
    <property type="project" value="UniProtKB-KW"/>
</dbReference>
<accession>A0AAD7WHY8</accession>
<evidence type="ECO:0000256" key="2">
    <source>
        <dbReference type="ARBA" id="ARBA00022723"/>
    </source>
</evidence>
<feature type="domain" description="C2H2-type" evidence="9">
    <location>
        <begin position="250"/>
        <end position="277"/>
    </location>
</feature>
<evidence type="ECO:0000313" key="11">
    <source>
        <dbReference type="Proteomes" id="UP001221898"/>
    </source>
</evidence>
<dbReference type="FunFam" id="3.30.160.60:FF:000478">
    <property type="entry name" value="Zinc finger protein 133"/>
    <property type="match status" value="1"/>
</dbReference>
<feature type="compositionally biased region" description="Basic and acidic residues" evidence="8">
    <location>
        <begin position="30"/>
        <end position="46"/>
    </location>
</feature>
<sequence>MKREPVMDSTDNTGVELRSSLIKSEDIEESIERKNGYGMSRNEKRIFSNIKEEEEECGERHSEEVKREDGVKDEKVEGFEWKQEKRGDKQRERHEMEQSLQTDNGLKIEEQSDYKQQEEKGLSSLVTSCLLKQTRVPSAGSPVTSSRKGNAGQSEVFACSHYSYLPPSSTYQHPIPPNTLPTPTQSQPGTPGAHTCSLCGNSFKSASNLAVHQPTHKGKCPYHCSQCGKSFKCKSYLTIHQRTHTGERPYHCSQCGKSFSSATHLTRHQRIHTAERPFH</sequence>